<keyword evidence="3" id="KW-1185">Reference proteome</keyword>
<feature type="signal peptide" evidence="1">
    <location>
        <begin position="1"/>
        <end position="21"/>
    </location>
</feature>
<gene>
    <name evidence="2" type="ORF">Kalk_09280</name>
</gene>
<sequence>MIKSFISAGLISMILSTVANAEVVLIANSNLPTNSIDKTLAGNVFLGKAFALPDGTRLIPLERPKDEPIKAAFHESVTGKSIGQLNAYWSRLIFTGKNAPPNEVDDDEEVIELILANQNLIGYIDSASLSDGVKVVLTVGN</sequence>
<dbReference type="AlphaFoldDB" id="A0A2K9LJQ4"/>
<protein>
    <recommendedName>
        <fullName evidence="4">Phosphate ABC transporter substrate-binding protein</fullName>
    </recommendedName>
</protein>
<evidence type="ECO:0000313" key="3">
    <source>
        <dbReference type="Proteomes" id="UP000235116"/>
    </source>
</evidence>
<dbReference type="Gene3D" id="3.40.190.10">
    <property type="entry name" value="Periplasmic binding protein-like II"/>
    <property type="match status" value="1"/>
</dbReference>
<evidence type="ECO:0008006" key="4">
    <source>
        <dbReference type="Google" id="ProtNLM"/>
    </source>
</evidence>
<evidence type="ECO:0000313" key="2">
    <source>
        <dbReference type="EMBL" id="AUM12596.1"/>
    </source>
</evidence>
<dbReference type="OrthoDB" id="5368544at2"/>
<evidence type="ECO:0000256" key="1">
    <source>
        <dbReference type="SAM" id="SignalP"/>
    </source>
</evidence>
<dbReference type="KEGG" id="kak:Kalk_09280"/>
<accession>A0A2K9LJQ4</accession>
<organism evidence="2 3">
    <name type="scientific">Ketobacter alkanivorans</name>
    <dbReference type="NCBI Taxonomy" id="1917421"/>
    <lineage>
        <taxon>Bacteria</taxon>
        <taxon>Pseudomonadati</taxon>
        <taxon>Pseudomonadota</taxon>
        <taxon>Gammaproteobacteria</taxon>
        <taxon>Pseudomonadales</taxon>
        <taxon>Ketobacteraceae</taxon>
        <taxon>Ketobacter</taxon>
    </lineage>
</organism>
<dbReference type="EMBL" id="CP022684">
    <property type="protein sequence ID" value="AUM12596.1"/>
    <property type="molecule type" value="Genomic_DNA"/>
</dbReference>
<keyword evidence="1" id="KW-0732">Signal</keyword>
<dbReference type="Proteomes" id="UP000235116">
    <property type="component" value="Chromosome"/>
</dbReference>
<reference evidence="3" key="1">
    <citation type="submission" date="2017-08" db="EMBL/GenBank/DDBJ databases">
        <title>Direct submision.</title>
        <authorList>
            <person name="Kim S.-J."/>
            <person name="Rhee S.-K."/>
        </authorList>
    </citation>
    <scope>NUCLEOTIDE SEQUENCE [LARGE SCALE GENOMIC DNA]</scope>
    <source>
        <strain evidence="3">GI5</strain>
    </source>
</reference>
<dbReference type="RefSeq" id="WP_101893971.1">
    <property type="nucleotide sequence ID" value="NZ_CP022684.1"/>
</dbReference>
<dbReference type="SUPFAM" id="SSF53850">
    <property type="entry name" value="Periplasmic binding protein-like II"/>
    <property type="match status" value="1"/>
</dbReference>
<feature type="chain" id="PRO_5014726915" description="Phosphate ABC transporter substrate-binding protein" evidence="1">
    <location>
        <begin position="22"/>
        <end position="141"/>
    </location>
</feature>
<name>A0A2K9LJQ4_9GAMM</name>
<proteinExistence type="predicted"/>